<protein>
    <submittedName>
        <fullName evidence="1">Uncharacterized protein</fullName>
    </submittedName>
</protein>
<dbReference type="EMBL" id="KT428292">
    <property type="protein sequence ID" value="ALH06703.1"/>
    <property type="molecule type" value="Genomic_DNA"/>
</dbReference>
<organism evidence="1 2">
    <name type="scientific">Port-miou virus</name>
    <dbReference type="NCBI Taxonomy" id="1733873"/>
    <lineage>
        <taxon>Viruses</taxon>
        <taxon>Varidnaviria</taxon>
        <taxon>Bamfordvirae</taxon>
        <taxon>Nucleocytoviricota</taxon>
        <taxon>Megaviricetes</taxon>
        <taxon>Pimascovirales</taxon>
        <taxon>Pimascovirales incertae sedis</taxon>
        <taxon>Marseilleviridae</taxon>
        <taxon>Losannavirus</taxon>
        <taxon>Losannavirus lausannense</taxon>
        <taxon>Lausannevirus</taxon>
    </lineage>
</organism>
<evidence type="ECO:0000313" key="2">
    <source>
        <dbReference type="Proteomes" id="UP000319438"/>
    </source>
</evidence>
<name>A0A0N9P6D2_9VIRU</name>
<evidence type="ECO:0000313" key="1">
    <source>
        <dbReference type="EMBL" id="ALH06703.1"/>
    </source>
</evidence>
<sequence>MQVSLEEQVSKIIEDKYLLKKCEFVFFESKVPKDPFSIFFTVYTRSAVLLCEWEELRLDDTIGYYRKGQLGLSLTKEEMLHDIRCQLCNCKELNGIHKELLEYDSSKKRNF</sequence>
<proteinExistence type="predicted"/>
<dbReference type="Proteomes" id="UP000319438">
    <property type="component" value="Segment"/>
</dbReference>
<gene>
    <name evidence="1" type="ORF">PMV_005</name>
</gene>
<accession>A0A0N9P6D2</accession>
<reference evidence="1" key="1">
    <citation type="journal article" date="2015" name="Genome Announc.">
        <title>Complete Genome Sequence of a New Member of the Marseilleviridae Recovered from the Brackish Submarine Spring in the Cassis Port-Miou Calanque, France.</title>
        <authorList>
            <person name="Doutre G."/>
            <person name="Arfib B."/>
            <person name="Rochette P."/>
            <person name="Claverie J.M."/>
            <person name="Bonin P."/>
            <person name="Abergel C."/>
        </authorList>
    </citation>
    <scope>NUCLEOTIDE SEQUENCE [LARGE SCALE GENOMIC DNA]</scope>
    <source>
        <strain evidence="1">1</strain>
    </source>
</reference>